<dbReference type="PANTHER" id="PTHR11538">
    <property type="entry name" value="PHENYLALANYL-TRNA SYNTHETASE"/>
    <property type="match status" value="1"/>
</dbReference>
<dbReference type="KEGG" id="baj:BCTU_084"/>
<organism evidence="15 16">
    <name type="scientific">Buchnera aphidicola</name>
    <name type="common">Cinara tujafilina</name>
    <dbReference type="NCBI Taxonomy" id="261317"/>
    <lineage>
        <taxon>Bacteria</taxon>
        <taxon>Pseudomonadati</taxon>
        <taxon>Pseudomonadota</taxon>
        <taxon>Gammaproteobacteria</taxon>
        <taxon>Enterobacterales</taxon>
        <taxon>Erwiniaceae</taxon>
        <taxon>Buchnera</taxon>
    </lineage>
</organism>
<evidence type="ECO:0000256" key="3">
    <source>
        <dbReference type="ARBA" id="ARBA00011209"/>
    </source>
</evidence>
<proteinExistence type="inferred from homology"/>
<evidence type="ECO:0000256" key="11">
    <source>
        <dbReference type="ARBA" id="ARBA00023146"/>
    </source>
</evidence>
<evidence type="ECO:0000313" key="15">
    <source>
        <dbReference type="EMBL" id="AEH39675.1"/>
    </source>
</evidence>
<dbReference type="SUPFAM" id="SSF55681">
    <property type="entry name" value="Class II aaRS and biotin synthetases"/>
    <property type="match status" value="1"/>
</dbReference>
<keyword evidence="8 13" id="KW-0067">ATP-binding</keyword>
<dbReference type="GO" id="GO:0000049">
    <property type="term" value="F:tRNA binding"/>
    <property type="evidence" value="ECO:0007669"/>
    <property type="project" value="InterPro"/>
</dbReference>
<dbReference type="InterPro" id="IPR045864">
    <property type="entry name" value="aa-tRNA-synth_II/BPL/LPL"/>
</dbReference>
<dbReference type="GO" id="GO:0005737">
    <property type="term" value="C:cytoplasm"/>
    <property type="evidence" value="ECO:0007669"/>
    <property type="project" value="UniProtKB-SubCell"/>
</dbReference>
<comment type="caution">
    <text evidence="13">Lacks conserved residue(s) required for the propagation of feature annotation.</text>
</comment>
<dbReference type="InterPro" id="IPR004529">
    <property type="entry name" value="Phe-tRNA-synth_IIc_asu"/>
</dbReference>
<keyword evidence="5 13" id="KW-0436">Ligase</keyword>
<comment type="similarity">
    <text evidence="2 13">Belongs to the class-II aminoacyl-tRNA synthetase family. Phe-tRNA synthetase alpha subunit type 1 subfamily.</text>
</comment>
<keyword evidence="7 13" id="KW-0547">Nucleotide-binding</keyword>
<dbReference type="InterPro" id="IPR006195">
    <property type="entry name" value="aa-tRNA-synth_II"/>
</dbReference>
<comment type="subcellular location">
    <subcellularLocation>
        <location evidence="1 13">Cytoplasm</location>
    </subcellularLocation>
</comment>
<evidence type="ECO:0000256" key="7">
    <source>
        <dbReference type="ARBA" id="ARBA00022741"/>
    </source>
</evidence>
<keyword evidence="11 13" id="KW-0030">Aminoacyl-tRNA synthetase</keyword>
<evidence type="ECO:0000256" key="12">
    <source>
        <dbReference type="ARBA" id="ARBA00049255"/>
    </source>
</evidence>
<evidence type="ECO:0000256" key="10">
    <source>
        <dbReference type="ARBA" id="ARBA00022917"/>
    </source>
</evidence>
<name>F7WZ25_9GAMM</name>
<dbReference type="Gene3D" id="3.30.930.10">
    <property type="entry name" value="Bira Bifunctional Protein, Domain 2"/>
    <property type="match status" value="1"/>
</dbReference>
<evidence type="ECO:0000256" key="6">
    <source>
        <dbReference type="ARBA" id="ARBA00022723"/>
    </source>
</evidence>
<evidence type="ECO:0000256" key="2">
    <source>
        <dbReference type="ARBA" id="ARBA00010207"/>
    </source>
</evidence>
<feature type="domain" description="Aminoacyl-transfer RNA synthetases class-II family profile" evidence="14">
    <location>
        <begin position="123"/>
        <end position="325"/>
    </location>
</feature>
<dbReference type="STRING" id="261317.BCTU_084"/>
<keyword evidence="16" id="KW-1185">Reference proteome</keyword>
<keyword evidence="4 13" id="KW-0963">Cytoplasm</keyword>
<dbReference type="NCBIfam" id="TIGR00468">
    <property type="entry name" value="pheS"/>
    <property type="match status" value="1"/>
</dbReference>
<dbReference type="eggNOG" id="COG0016">
    <property type="taxonomic scope" value="Bacteria"/>
</dbReference>
<dbReference type="SUPFAM" id="SSF46589">
    <property type="entry name" value="tRNA-binding arm"/>
    <property type="match status" value="1"/>
</dbReference>
<comment type="subunit">
    <text evidence="3 13">Tetramer of two alpha and two beta subunits.</text>
</comment>
<dbReference type="EMBL" id="CP001817">
    <property type="protein sequence ID" value="AEH39675.1"/>
    <property type="molecule type" value="Genomic_DNA"/>
</dbReference>
<evidence type="ECO:0000256" key="13">
    <source>
        <dbReference type="HAMAP-Rule" id="MF_00281"/>
    </source>
</evidence>
<sequence>MKSEAKLINYTDRLFSIFLSDLKKIYTNDKLNQCKSKYLGKNSFLLRYLKKLSALDFDLKIKYSKILNIMKKKFNIIFYLEKKYIKDYMNLNRTNKKYFDVSLPGRKIDYGCLHPITLVINDIERFFYYLGFLTYHGPELEDVYHNFDALNVPMHHPARDKSDTFWFDSKRLLRTQTSNMQIRILEKNSCPIKFIVPGKVYRRDSDQTHTPMFHQVEGLIIDKSISFSNIKWILQNFICQFFQNQNLVFRFRSSYFPFTIPSAEMDIQTSSGSWLEVLGFGMIHPNVLKNFNIDNKKYSACAFGIGVERIAMIKYSVSDIRLFFENDIRFLKQFV</sequence>
<dbReference type="HOGENOM" id="CLU_025086_0_1_6"/>
<dbReference type="GO" id="GO:0000287">
    <property type="term" value="F:magnesium ion binding"/>
    <property type="evidence" value="ECO:0007669"/>
    <property type="project" value="UniProtKB-UniRule"/>
</dbReference>
<evidence type="ECO:0000259" key="14">
    <source>
        <dbReference type="PROSITE" id="PS50862"/>
    </source>
</evidence>
<dbReference type="EC" id="6.1.1.20" evidence="13"/>
<evidence type="ECO:0000256" key="9">
    <source>
        <dbReference type="ARBA" id="ARBA00022842"/>
    </source>
</evidence>
<keyword evidence="9 13" id="KW-0460">Magnesium</keyword>
<comment type="catalytic activity">
    <reaction evidence="12 13">
        <text>tRNA(Phe) + L-phenylalanine + ATP = L-phenylalanyl-tRNA(Phe) + AMP + diphosphate + H(+)</text>
        <dbReference type="Rhea" id="RHEA:19413"/>
        <dbReference type="Rhea" id="RHEA-COMP:9668"/>
        <dbReference type="Rhea" id="RHEA-COMP:9699"/>
        <dbReference type="ChEBI" id="CHEBI:15378"/>
        <dbReference type="ChEBI" id="CHEBI:30616"/>
        <dbReference type="ChEBI" id="CHEBI:33019"/>
        <dbReference type="ChEBI" id="CHEBI:58095"/>
        <dbReference type="ChEBI" id="CHEBI:78442"/>
        <dbReference type="ChEBI" id="CHEBI:78531"/>
        <dbReference type="ChEBI" id="CHEBI:456215"/>
        <dbReference type="EC" id="6.1.1.20"/>
    </reaction>
</comment>
<keyword evidence="6 13" id="KW-0479">Metal-binding</keyword>
<dbReference type="InterPro" id="IPR010978">
    <property type="entry name" value="tRNA-bd_arm"/>
</dbReference>
<keyword evidence="10 13" id="KW-0648">Protein biosynthesis</keyword>
<protein>
    <recommendedName>
        <fullName evidence="13">Phenylalanine--tRNA ligase alpha subunit</fullName>
        <ecNumber evidence="13">6.1.1.20</ecNumber>
    </recommendedName>
    <alternativeName>
        <fullName evidence="13">Phenylalanyl-tRNA synthetase alpha subunit</fullName>
        <shortName evidence="13">PheRS</shortName>
    </alternativeName>
</protein>
<dbReference type="AlphaFoldDB" id="F7WZ25"/>
<accession>F7WZ25</accession>
<dbReference type="Pfam" id="PF01409">
    <property type="entry name" value="tRNA-synt_2d"/>
    <property type="match status" value="1"/>
</dbReference>
<evidence type="ECO:0000256" key="5">
    <source>
        <dbReference type="ARBA" id="ARBA00022598"/>
    </source>
</evidence>
<dbReference type="GO" id="GO:0006432">
    <property type="term" value="P:phenylalanyl-tRNA aminoacylation"/>
    <property type="evidence" value="ECO:0007669"/>
    <property type="project" value="UniProtKB-UniRule"/>
</dbReference>
<evidence type="ECO:0000313" key="16">
    <source>
        <dbReference type="Proteomes" id="UP000006811"/>
    </source>
</evidence>
<reference evidence="15 16" key="1">
    <citation type="journal article" date="2011" name="Appl. Environ. Microbiol.">
        <title>The genome of Buchnera aphidicola from the aphid Cinara tujafilina provides new clues about the evolutionary history of metabolic losses in bacterial endosymbionts.</title>
        <authorList>
            <person name="Lamelas A."/>
            <person name="Gosalbes M.J."/>
            <person name="Moya A."/>
            <person name="Latorre A."/>
        </authorList>
    </citation>
    <scope>NUCLEOTIDE SEQUENCE [LARGE SCALE GENOMIC DNA]</scope>
    <source>
        <strain evidence="16">Cinara tujafilina</strain>
    </source>
</reference>
<evidence type="ECO:0000256" key="8">
    <source>
        <dbReference type="ARBA" id="ARBA00022840"/>
    </source>
</evidence>
<dbReference type="Proteomes" id="UP000006811">
    <property type="component" value="Chromosome"/>
</dbReference>
<dbReference type="GO" id="GO:0004826">
    <property type="term" value="F:phenylalanine-tRNA ligase activity"/>
    <property type="evidence" value="ECO:0007669"/>
    <property type="project" value="UniProtKB-UniRule"/>
</dbReference>
<dbReference type="InterPro" id="IPR022911">
    <property type="entry name" value="Phe_tRNA_ligase_alpha1_bac"/>
</dbReference>
<comment type="cofactor">
    <cofactor evidence="13">
        <name>Mg(2+)</name>
        <dbReference type="ChEBI" id="CHEBI:18420"/>
    </cofactor>
    <text evidence="13">Binds 2 magnesium ions per tetramer.</text>
</comment>
<dbReference type="InterPro" id="IPR002319">
    <property type="entry name" value="Phenylalanyl-tRNA_Synthase"/>
</dbReference>
<dbReference type="PANTHER" id="PTHR11538:SF41">
    <property type="entry name" value="PHENYLALANINE--TRNA LIGASE, MITOCHONDRIAL"/>
    <property type="match status" value="1"/>
</dbReference>
<evidence type="ECO:0000256" key="4">
    <source>
        <dbReference type="ARBA" id="ARBA00022490"/>
    </source>
</evidence>
<dbReference type="CDD" id="cd00496">
    <property type="entry name" value="PheRS_alpha_core"/>
    <property type="match status" value="1"/>
</dbReference>
<dbReference type="HAMAP" id="MF_00281">
    <property type="entry name" value="Phe_tRNA_synth_alpha1"/>
    <property type="match status" value="1"/>
</dbReference>
<gene>
    <name evidence="13 15" type="primary">pheS</name>
    <name evidence="15" type="ORF">BCTU_084</name>
</gene>
<dbReference type="GO" id="GO:0005524">
    <property type="term" value="F:ATP binding"/>
    <property type="evidence" value="ECO:0007669"/>
    <property type="project" value="UniProtKB-UniRule"/>
</dbReference>
<evidence type="ECO:0000256" key="1">
    <source>
        <dbReference type="ARBA" id="ARBA00004496"/>
    </source>
</evidence>
<dbReference type="PROSITE" id="PS50862">
    <property type="entry name" value="AA_TRNA_LIGASE_II"/>
    <property type="match status" value="1"/>
</dbReference>